<gene>
    <name evidence="2" type="ORF">A1O3_02077</name>
</gene>
<dbReference type="OrthoDB" id="4153763at2759"/>
<comment type="caution">
    <text evidence="2">The sequence shown here is derived from an EMBL/GenBank/DDBJ whole genome shotgun (WGS) entry which is preliminary data.</text>
</comment>
<dbReference type="AlphaFoldDB" id="W9Y905"/>
<accession>W9Y905</accession>
<evidence type="ECO:0000313" key="2">
    <source>
        <dbReference type="EMBL" id="EXJ89013.1"/>
    </source>
</evidence>
<evidence type="ECO:0000313" key="3">
    <source>
        <dbReference type="Proteomes" id="UP000019478"/>
    </source>
</evidence>
<evidence type="ECO:0000256" key="1">
    <source>
        <dbReference type="SAM" id="MobiDB-lite"/>
    </source>
</evidence>
<sequence length="314" mass="34801">MPGRFPRRSSREDADRHRRRPAPRRPVSQLSASSGYDDGHSSNYDDKYDIHPWDRVLISLFPALLAWVANGHGLICADLWLFRPPFATNSQVNHPSTRPEAETEAGLVGTVVLPILPGPVRRFHFDVSVMTLSPTVYTLGARYSELSWPVLASQGFTMNELHHNHEHDATWWHLEHDQTLPAGQQHQRKEAMRVIRHRDLPGVDILWTGHNEAVSPYAFVHLTATAMVDLNIWSRGVEMGVVGRCADVDISTPDVYHITVRDNPLDVPGAGPDAATLGSRITVGWIHPSSEDSGSNADDGIFESIVQGGLGTDN</sequence>
<name>W9Y905_9EURO</name>
<reference evidence="2 3" key="1">
    <citation type="submission" date="2013-03" db="EMBL/GenBank/DDBJ databases">
        <title>The Genome Sequence of Capronia epimyces CBS 606.96.</title>
        <authorList>
            <consortium name="The Broad Institute Genomics Platform"/>
            <person name="Cuomo C."/>
            <person name="de Hoog S."/>
            <person name="Gorbushina A."/>
            <person name="Walker B."/>
            <person name="Young S.K."/>
            <person name="Zeng Q."/>
            <person name="Gargeya S."/>
            <person name="Fitzgerald M."/>
            <person name="Haas B."/>
            <person name="Abouelleil A."/>
            <person name="Allen A.W."/>
            <person name="Alvarado L."/>
            <person name="Arachchi H.M."/>
            <person name="Berlin A.M."/>
            <person name="Chapman S.B."/>
            <person name="Gainer-Dewar J."/>
            <person name="Goldberg J."/>
            <person name="Griggs A."/>
            <person name="Gujja S."/>
            <person name="Hansen M."/>
            <person name="Howarth C."/>
            <person name="Imamovic A."/>
            <person name="Ireland A."/>
            <person name="Larimer J."/>
            <person name="McCowan C."/>
            <person name="Murphy C."/>
            <person name="Pearson M."/>
            <person name="Poon T.W."/>
            <person name="Priest M."/>
            <person name="Roberts A."/>
            <person name="Saif S."/>
            <person name="Shea T."/>
            <person name="Sisk P."/>
            <person name="Sykes S."/>
            <person name="Wortman J."/>
            <person name="Nusbaum C."/>
            <person name="Birren B."/>
        </authorList>
    </citation>
    <scope>NUCLEOTIDE SEQUENCE [LARGE SCALE GENOMIC DNA]</scope>
    <source>
        <strain evidence="2 3">CBS 606.96</strain>
    </source>
</reference>
<dbReference type="EMBL" id="AMGY01000002">
    <property type="protein sequence ID" value="EXJ89013.1"/>
    <property type="molecule type" value="Genomic_DNA"/>
</dbReference>
<feature type="region of interest" description="Disordered" evidence="1">
    <location>
        <begin position="1"/>
        <end position="41"/>
    </location>
</feature>
<keyword evidence="3" id="KW-1185">Reference proteome</keyword>
<dbReference type="GeneID" id="19166210"/>
<proteinExistence type="predicted"/>
<organism evidence="2 3">
    <name type="scientific">Capronia epimyces CBS 606.96</name>
    <dbReference type="NCBI Taxonomy" id="1182542"/>
    <lineage>
        <taxon>Eukaryota</taxon>
        <taxon>Fungi</taxon>
        <taxon>Dikarya</taxon>
        <taxon>Ascomycota</taxon>
        <taxon>Pezizomycotina</taxon>
        <taxon>Eurotiomycetes</taxon>
        <taxon>Chaetothyriomycetidae</taxon>
        <taxon>Chaetothyriales</taxon>
        <taxon>Herpotrichiellaceae</taxon>
        <taxon>Capronia</taxon>
    </lineage>
</organism>
<protein>
    <submittedName>
        <fullName evidence="2">Uncharacterized protein</fullName>
    </submittedName>
</protein>
<dbReference type="Proteomes" id="UP000019478">
    <property type="component" value="Unassembled WGS sequence"/>
</dbReference>
<dbReference type="RefSeq" id="XP_007730410.1">
    <property type="nucleotide sequence ID" value="XM_007732220.1"/>
</dbReference>
<dbReference type="HOGENOM" id="CLU_885655_0_0_1"/>